<evidence type="ECO:0000256" key="5">
    <source>
        <dbReference type="ARBA" id="ARBA00011917"/>
    </source>
</evidence>
<evidence type="ECO:0000256" key="9">
    <source>
        <dbReference type="ARBA" id="ARBA00031044"/>
    </source>
</evidence>
<proteinExistence type="inferred from homology"/>
<comment type="pathway">
    <text evidence="3">Secondary metabolite metabolism; methylglyoxal degradation; (R)-lactate from methylglyoxal: step 2/2.</text>
</comment>
<dbReference type="Gene3D" id="3.60.15.10">
    <property type="entry name" value="Ribonuclease Z/Hydroxyacylglutathione hydrolase-like"/>
    <property type="match status" value="2"/>
</dbReference>
<evidence type="ECO:0000256" key="7">
    <source>
        <dbReference type="ARBA" id="ARBA00022801"/>
    </source>
</evidence>
<dbReference type="InterPro" id="IPR035680">
    <property type="entry name" value="Clx_II_MBL"/>
</dbReference>
<dbReference type="InterPro" id="IPR017782">
    <property type="entry name" value="Hydroxyacylglutathione_Hdrlase"/>
</dbReference>
<comment type="similarity">
    <text evidence="4">Belongs to the metallo-beta-lactamase superfamily. Glyoxalase II family.</text>
</comment>
<comment type="catalytic activity">
    <reaction evidence="1">
        <text>an S-(2-hydroxyacyl)glutathione + H2O = a 2-hydroxy carboxylate + glutathione + H(+)</text>
        <dbReference type="Rhea" id="RHEA:21864"/>
        <dbReference type="ChEBI" id="CHEBI:15377"/>
        <dbReference type="ChEBI" id="CHEBI:15378"/>
        <dbReference type="ChEBI" id="CHEBI:57925"/>
        <dbReference type="ChEBI" id="CHEBI:58896"/>
        <dbReference type="ChEBI" id="CHEBI:71261"/>
        <dbReference type="EC" id="3.1.2.6"/>
    </reaction>
</comment>
<evidence type="ECO:0000259" key="10">
    <source>
        <dbReference type="SMART" id="SM00849"/>
    </source>
</evidence>
<dbReference type="HAMAP" id="MF_01374">
    <property type="entry name" value="Glyoxalase_2"/>
    <property type="match status" value="1"/>
</dbReference>
<dbReference type="SUPFAM" id="SSF56281">
    <property type="entry name" value="Metallo-hydrolase/oxidoreductase"/>
    <property type="match status" value="1"/>
</dbReference>
<evidence type="ECO:0000313" key="11">
    <source>
        <dbReference type="EMBL" id="CAL5225449.1"/>
    </source>
</evidence>
<reference evidence="11 12" key="1">
    <citation type="submission" date="2024-06" db="EMBL/GenBank/DDBJ databases">
        <authorList>
            <person name="Kraege A."/>
            <person name="Thomma B."/>
        </authorList>
    </citation>
    <scope>NUCLEOTIDE SEQUENCE [LARGE SCALE GENOMIC DNA]</scope>
</reference>
<evidence type="ECO:0000256" key="6">
    <source>
        <dbReference type="ARBA" id="ARBA00022723"/>
    </source>
</evidence>
<dbReference type="CDD" id="cd07723">
    <property type="entry name" value="hydroxyacylglutathione_hydrolase_MBL-fold"/>
    <property type="match status" value="1"/>
</dbReference>
<dbReference type="InterPro" id="IPR001279">
    <property type="entry name" value="Metallo-B-lactamas"/>
</dbReference>
<dbReference type="PANTHER" id="PTHR11935">
    <property type="entry name" value="BETA LACTAMASE DOMAIN"/>
    <property type="match status" value="1"/>
</dbReference>
<sequence>MKVKVVPVLSDNYAYLLIAKDGTTAAVDPVEPSKVISAAEGEGVKVDCVLTTHHHWDHAGGNEEMAKRIPGIRIVGGVHDKVAAATEQVADRQQISVGTISIQCIETPFHTQGHICYLCSEEGSSEKLIFTGDTLFIGGCGRCFVGTPQQMYDALIGKLSKLPPDVKVWCGHEYTVKNLEFAADADKENRAVQEKLQWAKSQRAASQPTIPSTIGDELTYNPFLRCSEPALARFCGLPATDPVAVLAELRRRKDNFGLVPSIVTGDELRTNPFMRPEEPALQAYTGKKDPVEILGALRKRKDNF</sequence>
<dbReference type="Proteomes" id="UP001497392">
    <property type="component" value="Unassembled WGS sequence"/>
</dbReference>
<dbReference type="PANTHER" id="PTHR11935:SF94">
    <property type="entry name" value="TENZING NORGAY, ISOFORM C"/>
    <property type="match status" value="1"/>
</dbReference>
<organism evidence="11 12">
    <name type="scientific">Coccomyxa viridis</name>
    <dbReference type="NCBI Taxonomy" id="1274662"/>
    <lineage>
        <taxon>Eukaryota</taxon>
        <taxon>Viridiplantae</taxon>
        <taxon>Chlorophyta</taxon>
        <taxon>core chlorophytes</taxon>
        <taxon>Trebouxiophyceae</taxon>
        <taxon>Trebouxiophyceae incertae sedis</taxon>
        <taxon>Coccomyxaceae</taxon>
        <taxon>Coccomyxa</taxon>
    </lineage>
</organism>
<keyword evidence="7" id="KW-0378">Hydrolase</keyword>
<keyword evidence="12" id="KW-1185">Reference proteome</keyword>
<dbReference type="NCBIfam" id="TIGR03413">
    <property type="entry name" value="GSH_gloB"/>
    <property type="match status" value="1"/>
</dbReference>
<feature type="domain" description="Metallo-beta-lactamase" evidence="10">
    <location>
        <begin position="11"/>
        <end position="172"/>
    </location>
</feature>
<dbReference type="EC" id="3.1.2.6" evidence="5"/>
<dbReference type="InterPro" id="IPR032282">
    <property type="entry name" value="HAGH_C"/>
</dbReference>
<comment type="cofactor">
    <cofactor evidence="2">
        <name>Zn(2+)</name>
        <dbReference type="ChEBI" id="CHEBI:29105"/>
    </cofactor>
</comment>
<dbReference type="EMBL" id="CAXHTA020000012">
    <property type="protein sequence ID" value="CAL5225449.1"/>
    <property type="molecule type" value="Genomic_DNA"/>
</dbReference>
<dbReference type="Pfam" id="PF16123">
    <property type="entry name" value="HAGH_C"/>
    <property type="match status" value="2"/>
</dbReference>
<comment type="caution">
    <text evidence="11">The sequence shown here is derived from an EMBL/GenBank/DDBJ whole genome shotgun (WGS) entry which is preliminary data.</text>
</comment>
<evidence type="ECO:0000313" key="12">
    <source>
        <dbReference type="Proteomes" id="UP001497392"/>
    </source>
</evidence>
<evidence type="ECO:0000256" key="3">
    <source>
        <dbReference type="ARBA" id="ARBA00004963"/>
    </source>
</evidence>
<evidence type="ECO:0000256" key="8">
    <source>
        <dbReference type="ARBA" id="ARBA00022833"/>
    </source>
</evidence>
<accession>A0ABP1G2G1</accession>
<dbReference type="Pfam" id="PF00753">
    <property type="entry name" value="Lactamase_B"/>
    <property type="match status" value="1"/>
</dbReference>
<name>A0ABP1G2G1_9CHLO</name>
<protein>
    <recommendedName>
        <fullName evidence="5">hydroxyacylglutathione hydrolase</fullName>
        <ecNumber evidence="5">3.1.2.6</ecNumber>
    </recommendedName>
    <alternativeName>
        <fullName evidence="9">Glyoxalase II</fullName>
    </alternativeName>
</protein>
<evidence type="ECO:0000256" key="1">
    <source>
        <dbReference type="ARBA" id="ARBA00001623"/>
    </source>
</evidence>
<evidence type="ECO:0000256" key="4">
    <source>
        <dbReference type="ARBA" id="ARBA00006759"/>
    </source>
</evidence>
<dbReference type="PIRSF" id="PIRSF005457">
    <property type="entry name" value="Glx"/>
    <property type="match status" value="1"/>
</dbReference>
<dbReference type="InterPro" id="IPR036866">
    <property type="entry name" value="RibonucZ/Hydroxyglut_hydro"/>
</dbReference>
<keyword evidence="6" id="KW-0479">Metal-binding</keyword>
<dbReference type="SMART" id="SM00849">
    <property type="entry name" value="Lactamase_B"/>
    <property type="match status" value="1"/>
</dbReference>
<gene>
    <name evidence="11" type="primary">g8267</name>
    <name evidence="11" type="ORF">VP750_LOCUS7108</name>
</gene>
<keyword evidence="8" id="KW-0862">Zinc</keyword>
<evidence type="ECO:0000256" key="2">
    <source>
        <dbReference type="ARBA" id="ARBA00001947"/>
    </source>
</evidence>